<feature type="transmembrane region" description="Helical" evidence="6">
    <location>
        <begin position="773"/>
        <end position="795"/>
    </location>
</feature>
<dbReference type="Gene3D" id="3.40.50.300">
    <property type="entry name" value="P-loop containing nucleotide triphosphate hydrolases"/>
    <property type="match status" value="1"/>
</dbReference>
<accession>A0A101NWX7</accession>
<dbReference type="InterPro" id="IPR003439">
    <property type="entry name" value="ABC_transporter-like_ATP-bd"/>
</dbReference>
<comment type="caution">
    <text evidence="8">The sequence shown here is derived from an EMBL/GenBank/DDBJ whole genome shotgun (WGS) entry which is preliminary data.</text>
</comment>
<feature type="compositionally biased region" description="Basic and acidic residues" evidence="5">
    <location>
        <begin position="648"/>
        <end position="660"/>
    </location>
</feature>
<dbReference type="SUPFAM" id="SSF52540">
    <property type="entry name" value="P-loop containing nucleoside triphosphate hydrolases"/>
    <property type="match status" value="1"/>
</dbReference>
<evidence type="ECO:0000259" key="7">
    <source>
        <dbReference type="PROSITE" id="PS50893"/>
    </source>
</evidence>
<keyword evidence="2" id="KW-0813">Transport</keyword>
<keyword evidence="4" id="KW-0067">ATP-binding</keyword>
<dbReference type="PANTHER" id="PTHR43335:SF4">
    <property type="entry name" value="ABC TRANSPORTER, ATP-BINDING PROTEIN"/>
    <property type="match status" value="1"/>
</dbReference>
<gene>
    <name evidence="8" type="ORF">AQI95_33890</name>
</gene>
<dbReference type="Pfam" id="PF00005">
    <property type="entry name" value="ABC_tran"/>
    <property type="match status" value="1"/>
</dbReference>
<feature type="region of interest" description="Disordered" evidence="5">
    <location>
        <begin position="306"/>
        <end position="679"/>
    </location>
</feature>
<keyword evidence="6" id="KW-0812">Transmembrane</keyword>
<feature type="transmembrane region" description="Helical" evidence="6">
    <location>
        <begin position="691"/>
        <end position="716"/>
    </location>
</feature>
<dbReference type="AlphaFoldDB" id="A0A101NWX7"/>
<feature type="domain" description="ABC transporter" evidence="7">
    <location>
        <begin position="2"/>
        <end position="228"/>
    </location>
</feature>
<feature type="compositionally biased region" description="Pro residues" evidence="5">
    <location>
        <begin position="667"/>
        <end position="679"/>
    </location>
</feature>
<evidence type="ECO:0000256" key="2">
    <source>
        <dbReference type="ARBA" id="ARBA00022448"/>
    </source>
</evidence>
<name>A0A101NWX7_9ACTN</name>
<dbReference type="GO" id="GO:0005524">
    <property type="term" value="F:ATP binding"/>
    <property type="evidence" value="ECO:0007669"/>
    <property type="project" value="UniProtKB-KW"/>
</dbReference>
<evidence type="ECO:0000313" key="9">
    <source>
        <dbReference type="Proteomes" id="UP000053127"/>
    </source>
</evidence>
<reference evidence="8 9" key="1">
    <citation type="submission" date="2015-10" db="EMBL/GenBank/DDBJ databases">
        <title>Draft genome sequence of Streptomyces yokosukanensis DSM 40224, type strain for the species Streptomyces yokosukanensis.</title>
        <authorList>
            <person name="Ruckert C."/>
            <person name="Winkler A."/>
            <person name="Kalinowski J."/>
            <person name="Kampfer P."/>
            <person name="Glaeser S."/>
        </authorList>
    </citation>
    <scope>NUCLEOTIDE SEQUENCE [LARGE SCALE GENOMIC DNA]</scope>
    <source>
        <strain evidence="8 9">DSM 40224</strain>
    </source>
</reference>
<keyword evidence="6" id="KW-1133">Transmembrane helix</keyword>
<dbReference type="EMBL" id="LMWN01000047">
    <property type="protein sequence ID" value="KUN00785.1"/>
    <property type="molecule type" value="Genomic_DNA"/>
</dbReference>
<evidence type="ECO:0000256" key="4">
    <source>
        <dbReference type="ARBA" id="ARBA00022840"/>
    </source>
</evidence>
<protein>
    <submittedName>
        <fullName evidence="8">ABC transporter</fullName>
    </submittedName>
</protein>
<comment type="similarity">
    <text evidence="1">Belongs to the ABC transporter superfamily.</text>
</comment>
<evidence type="ECO:0000256" key="3">
    <source>
        <dbReference type="ARBA" id="ARBA00022741"/>
    </source>
</evidence>
<keyword evidence="3" id="KW-0547">Nucleotide-binding</keyword>
<dbReference type="STRING" id="67386.AQI95_33890"/>
<sequence length="932" mass="95843">MIQAFGLTSISRKAHRPAVDDVSFEARAGHVTVLLGGAGAGKTTALRLMLELQQGRGIAYFRGRPLHRIAHPSREVGVLLGDVPGHPSRSVRGHLRMLCAASGVRARRADEVLEAVGLVSLRDERLGTLSRGMDRRLGLACALLPDPHTLVLDEPADGLSRREAQWLHSMLRAHADQGGTVLCTTADPKEAARAADRVVTLEDGSLVADQAGREFARTRLRPRVAVRSPHAARLATLLTKEARTARRSVEVVREGGNRLSVYGSTTADVGETAFRHGILVHQLADEVGDMGPGAGAGPEDVSLAAAEAGAGAEVENEASADRGRAVPGSSSADPQAAVRSLLGRKSQKSVRGLPATESEATVGGLPAVEPAATARGLTTTEPGGSGLGVAASATGASAPGLSAAEAGPSANDSPAPEHAAAASDRPSEEPGGKASDPSAQERRTLPFGFSAQDRESAARDTPGPRRAASGEPLGEKHPAGERPRTVGGENSAHQQASGAGRGTGHTQTTPRVPSAGASPVGAESETGRTAGGPAHDGVEPGGREDAPGAGADSVRRLRLAGPGDGGPEPGHPEHGDALGADAEAVPAEVLAGADGSRNADATADANAGRRAVPAVQERRTGSANTTASGDSAPRTRLPGARKSGARQPQDDRVGRTDGPRSFDAMSPLPPPISVRPAPRPLRPLRYEIRRAAGIGVGFLTCGAVLLVSALTAVLLARLGHTPQERLFAAWPRELPLPPAALAAGLLGALAFGDEFRHPALAADRGTVPRRLGLLTAKLLVSGATAVLLAFLTMGCDAEVLYLVYGRKLAQVPADWLSLSTSWFALMVGCAWAGVLAAGVFRSTAGGMAAVLAVPVAVVPLVHKAMQGPSLRVAAGLPGRMREVLLLQWPFGGERYLLGMVRVLAQPVGSAMVLSLAALLCAYVCTTLHTRFR</sequence>
<dbReference type="Proteomes" id="UP000053127">
    <property type="component" value="Unassembled WGS sequence"/>
</dbReference>
<feature type="transmembrane region" description="Helical" evidence="6">
    <location>
        <begin position="903"/>
        <end position="924"/>
    </location>
</feature>
<evidence type="ECO:0000256" key="5">
    <source>
        <dbReference type="SAM" id="MobiDB-lite"/>
    </source>
</evidence>
<dbReference type="SMART" id="SM00382">
    <property type="entry name" value="AAA"/>
    <property type="match status" value="1"/>
</dbReference>
<keyword evidence="9" id="KW-1185">Reference proteome</keyword>
<dbReference type="GO" id="GO:0016887">
    <property type="term" value="F:ATP hydrolysis activity"/>
    <property type="evidence" value="ECO:0007669"/>
    <property type="project" value="InterPro"/>
</dbReference>
<dbReference type="OrthoDB" id="9804819at2"/>
<dbReference type="PROSITE" id="PS50893">
    <property type="entry name" value="ABC_TRANSPORTER_2"/>
    <property type="match status" value="1"/>
</dbReference>
<organism evidence="8 9">
    <name type="scientific">Streptomyces yokosukanensis</name>
    <dbReference type="NCBI Taxonomy" id="67386"/>
    <lineage>
        <taxon>Bacteria</taxon>
        <taxon>Bacillati</taxon>
        <taxon>Actinomycetota</taxon>
        <taxon>Actinomycetes</taxon>
        <taxon>Kitasatosporales</taxon>
        <taxon>Streptomycetaceae</taxon>
        <taxon>Streptomyces</taxon>
    </lineage>
</organism>
<dbReference type="InterPro" id="IPR003593">
    <property type="entry name" value="AAA+_ATPase"/>
</dbReference>
<feature type="transmembrane region" description="Helical" evidence="6">
    <location>
        <begin position="815"/>
        <end position="837"/>
    </location>
</feature>
<proteinExistence type="inferred from homology"/>
<feature type="transmembrane region" description="Helical" evidence="6">
    <location>
        <begin position="844"/>
        <end position="862"/>
    </location>
</feature>
<evidence type="ECO:0000313" key="8">
    <source>
        <dbReference type="EMBL" id="KUN00785.1"/>
    </source>
</evidence>
<dbReference type="InterPro" id="IPR027417">
    <property type="entry name" value="P-loop_NTPase"/>
</dbReference>
<dbReference type="RefSeq" id="WP_067133309.1">
    <property type="nucleotide sequence ID" value="NZ_JBFACD010000038.1"/>
</dbReference>
<keyword evidence="6" id="KW-0472">Membrane</keyword>
<feature type="compositionally biased region" description="Basic and acidic residues" evidence="5">
    <location>
        <begin position="536"/>
        <end position="546"/>
    </location>
</feature>
<dbReference type="PANTHER" id="PTHR43335">
    <property type="entry name" value="ABC TRANSPORTER, ATP-BINDING PROTEIN"/>
    <property type="match status" value="1"/>
</dbReference>
<evidence type="ECO:0000256" key="6">
    <source>
        <dbReference type="SAM" id="Phobius"/>
    </source>
</evidence>
<evidence type="ECO:0000256" key="1">
    <source>
        <dbReference type="ARBA" id="ARBA00005417"/>
    </source>
</evidence>
<feature type="compositionally biased region" description="Basic and acidic residues" evidence="5">
    <location>
        <begin position="473"/>
        <end position="484"/>
    </location>
</feature>